<keyword evidence="2 7" id="KW-0813">Transport</keyword>
<dbReference type="SUPFAM" id="SSF161098">
    <property type="entry name" value="MetI-like"/>
    <property type="match status" value="1"/>
</dbReference>
<dbReference type="OrthoDB" id="3614395at2"/>
<evidence type="ECO:0000313" key="11">
    <source>
        <dbReference type="Proteomes" id="UP000253868"/>
    </source>
</evidence>
<sequence length="329" mass="34667">MGTGTGTGTGASTGARASQDAGRRPARARRRTRAPATPSSTVARPGVGWALPATLFFGLFALVPLVLVAVLSFASWDGLGAPQFAGTDNWAKLLDDPVMIRSLWLSLLLTVLGVVTQTPLAILLGVWAAGPQRNRAVLSAVFFVPLLLSATAISVLWRALLDPNFGVPAQARWLFGDGNLLGSRDGAIAVLVLVAAWQFTPLHALIYQGAARAVPEVLYQAASIDGAGTVRQFFHITLPQLRNSIITSVILMVVGGLTTFDTVLILTQGGPGTDTTITAFYMYQKAFKGFEFGIGSAIALLLVVVATLISLVVVRMSGYDRMAGTKEGM</sequence>
<keyword evidence="3" id="KW-1003">Cell membrane</keyword>
<dbReference type="KEGG" id="spad:DVK44_07800"/>
<keyword evidence="4 7" id="KW-0812">Transmembrane</keyword>
<evidence type="ECO:0000259" key="9">
    <source>
        <dbReference type="PROSITE" id="PS50928"/>
    </source>
</evidence>
<gene>
    <name evidence="10" type="ORF">DVK44_07800</name>
</gene>
<feature type="transmembrane region" description="Helical" evidence="7">
    <location>
        <begin position="187"/>
        <end position="207"/>
    </location>
</feature>
<evidence type="ECO:0000256" key="6">
    <source>
        <dbReference type="ARBA" id="ARBA00023136"/>
    </source>
</evidence>
<feature type="compositionally biased region" description="Basic residues" evidence="8">
    <location>
        <begin position="24"/>
        <end position="33"/>
    </location>
</feature>
<keyword evidence="11" id="KW-1185">Reference proteome</keyword>
<comment type="similarity">
    <text evidence="7">Belongs to the binding-protein-dependent transport system permease family.</text>
</comment>
<name>A0A345HLP5_9ACTN</name>
<keyword evidence="6 7" id="KW-0472">Membrane</keyword>
<protein>
    <submittedName>
        <fullName evidence="10">Sugar ABC transporter permease</fullName>
    </submittedName>
</protein>
<evidence type="ECO:0000256" key="7">
    <source>
        <dbReference type="RuleBase" id="RU363032"/>
    </source>
</evidence>
<evidence type="ECO:0000256" key="2">
    <source>
        <dbReference type="ARBA" id="ARBA00022448"/>
    </source>
</evidence>
<dbReference type="Pfam" id="PF00528">
    <property type="entry name" value="BPD_transp_1"/>
    <property type="match status" value="1"/>
</dbReference>
<dbReference type="CDD" id="cd06261">
    <property type="entry name" value="TM_PBP2"/>
    <property type="match status" value="1"/>
</dbReference>
<dbReference type="GO" id="GO:0055085">
    <property type="term" value="P:transmembrane transport"/>
    <property type="evidence" value="ECO:0007669"/>
    <property type="project" value="InterPro"/>
</dbReference>
<dbReference type="InterPro" id="IPR000515">
    <property type="entry name" value="MetI-like"/>
</dbReference>
<evidence type="ECO:0000256" key="1">
    <source>
        <dbReference type="ARBA" id="ARBA00004651"/>
    </source>
</evidence>
<reference evidence="11" key="1">
    <citation type="submission" date="2018-07" db="EMBL/GenBank/DDBJ databases">
        <authorList>
            <person name="Zhao J."/>
        </authorList>
    </citation>
    <scope>NUCLEOTIDE SEQUENCE [LARGE SCALE GENOMIC DNA]</scope>
    <source>
        <strain evidence="11">GSSD-12</strain>
    </source>
</reference>
<dbReference type="Proteomes" id="UP000253868">
    <property type="component" value="Chromosome"/>
</dbReference>
<proteinExistence type="inferred from homology"/>
<comment type="subcellular location">
    <subcellularLocation>
        <location evidence="1 7">Cell membrane</location>
        <topology evidence="1 7">Multi-pass membrane protein</topology>
    </subcellularLocation>
</comment>
<dbReference type="PANTHER" id="PTHR30193">
    <property type="entry name" value="ABC TRANSPORTER PERMEASE PROTEIN"/>
    <property type="match status" value="1"/>
</dbReference>
<evidence type="ECO:0000256" key="3">
    <source>
        <dbReference type="ARBA" id="ARBA00022475"/>
    </source>
</evidence>
<feature type="compositionally biased region" description="Gly residues" evidence="8">
    <location>
        <begin position="1"/>
        <end position="11"/>
    </location>
</feature>
<dbReference type="GO" id="GO:0005886">
    <property type="term" value="C:plasma membrane"/>
    <property type="evidence" value="ECO:0007669"/>
    <property type="project" value="UniProtKB-SubCell"/>
</dbReference>
<keyword evidence="5 7" id="KW-1133">Transmembrane helix</keyword>
<dbReference type="RefSeq" id="WP_114658986.1">
    <property type="nucleotide sequence ID" value="NZ_CP031194.1"/>
</dbReference>
<dbReference type="Gene3D" id="1.10.3720.10">
    <property type="entry name" value="MetI-like"/>
    <property type="match status" value="1"/>
</dbReference>
<feature type="transmembrane region" description="Helical" evidence="7">
    <location>
        <begin position="245"/>
        <end position="266"/>
    </location>
</feature>
<dbReference type="PROSITE" id="PS50928">
    <property type="entry name" value="ABC_TM1"/>
    <property type="match status" value="1"/>
</dbReference>
<feature type="transmembrane region" description="Helical" evidence="7">
    <location>
        <begin position="292"/>
        <end position="314"/>
    </location>
</feature>
<evidence type="ECO:0000256" key="5">
    <source>
        <dbReference type="ARBA" id="ARBA00022989"/>
    </source>
</evidence>
<accession>A0A345HLP5</accession>
<evidence type="ECO:0000313" key="10">
    <source>
        <dbReference type="EMBL" id="AXG77619.1"/>
    </source>
</evidence>
<feature type="transmembrane region" description="Helical" evidence="7">
    <location>
        <begin position="136"/>
        <end position="157"/>
    </location>
</feature>
<dbReference type="PANTHER" id="PTHR30193:SF37">
    <property type="entry name" value="INNER MEMBRANE ABC TRANSPORTER PERMEASE PROTEIN YCJO"/>
    <property type="match status" value="1"/>
</dbReference>
<feature type="transmembrane region" description="Helical" evidence="7">
    <location>
        <begin position="103"/>
        <end position="129"/>
    </location>
</feature>
<dbReference type="AlphaFoldDB" id="A0A345HLP5"/>
<dbReference type="InterPro" id="IPR051393">
    <property type="entry name" value="ABC_transporter_permease"/>
</dbReference>
<feature type="domain" description="ABC transmembrane type-1" evidence="9">
    <location>
        <begin position="103"/>
        <end position="313"/>
    </location>
</feature>
<feature type="transmembrane region" description="Helical" evidence="7">
    <location>
        <begin position="49"/>
        <end position="74"/>
    </location>
</feature>
<evidence type="ECO:0000256" key="8">
    <source>
        <dbReference type="SAM" id="MobiDB-lite"/>
    </source>
</evidence>
<dbReference type="EMBL" id="CP031194">
    <property type="protein sequence ID" value="AXG77619.1"/>
    <property type="molecule type" value="Genomic_DNA"/>
</dbReference>
<organism evidence="10 11">
    <name type="scientific">Streptomyces paludis</name>
    <dbReference type="NCBI Taxonomy" id="2282738"/>
    <lineage>
        <taxon>Bacteria</taxon>
        <taxon>Bacillati</taxon>
        <taxon>Actinomycetota</taxon>
        <taxon>Actinomycetes</taxon>
        <taxon>Kitasatosporales</taxon>
        <taxon>Streptomycetaceae</taxon>
        <taxon>Streptomyces</taxon>
    </lineage>
</organism>
<feature type="region of interest" description="Disordered" evidence="8">
    <location>
        <begin position="1"/>
        <end position="42"/>
    </location>
</feature>
<evidence type="ECO:0000256" key="4">
    <source>
        <dbReference type="ARBA" id="ARBA00022692"/>
    </source>
</evidence>
<dbReference type="InterPro" id="IPR035906">
    <property type="entry name" value="MetI-like_sf"/>
</dbReference>